<evidence type="ECO:0000256" key="7">
    <source>
        <dbReference type="ARBA" id="ARBA00024033"/>
    </source>
</evidence>
<evidence type="ECO:0000256" key="3">
    <source>
        <dbReference type="ARBA" id="ARBA00022679"/>
    </source>
</evidence>
<keyword evidence="2" id="KW-1003">Cell membrane</keyword>
<dbReference type="RefSeq" id="WP_307279179.1">
    <property type="nucleotide sequence ID" value="NZ_JAUSVX010000012.1"/>
</dbReference>
<evidence type="ECO:0000256" key="2">
    <source>
        <dbReference type="ARBA" id="ARBA00022475"/>
    </source>
</evidence>
<evidence type="ECO:0000256" key="8">
    <source>
        <dbReference type="SAM" id="Phobius"/>
    </source>
</evidence>
<evidence type="ECO:0000256" key="1">
    <source>
        <dbReference type="ARBA" id="ARBA00004651"/>
    </source>
</evidence>
<dbReference type="Pfam" id="PF09594">
    <property type="entry name" value="GT87"/>
    <property type="match status" value="1"/>
</dbReference>
<keyword evidence="5 8" id="KW-1133">Transmembrane helix</keyword>
<reference evidence="9 10" key="1">
    <citation type="submission" date="2023-07" db="EMBL/GenBank/DDBJ databases">
        <title>Genomic Encyclopedia of Type Strains, Phase IV (KMG-IV): sequencing the most valuable type-strain genomes for metagenomic binning, comparative biology and taxonomic classification.</title>
        <authorList>
            <person name="Goeker M."/>
        </authorList>
    </citation>
    <scope>NUCLEOTIDE SEQUENCE [LARGE SCALE GENOMIC DNA]</scope>
    <source>
        <strain evidence="9 10">DSM 19619</strain>
    </source>
</reference>
<feature type="transmembrane region" description="Helical" evidence="8">
    <location>
        <begin position="12"/>
        <end position="33"/>
    </location>
</feature>
<feature type="transmembrane region" description="Helical" evidence="8">
    <location>
        <begin position="140"/>
        <end position="168"/>
    </location>
</feature>
<feature type="transmembrane region" description="Helical" evidence="8">
    <location>
        <begin position="272"/>
        <end position="293"/>
    </location>
</feature>
<feature type="transmembrane region" description="Helical" evidence="8">
    <location>
        <begin position="300"/>
        <end position="330"/>
    </location>
</feature>
<dbReference type="InterPro" id="IPR018584">
    <property type="entry name" value="GT87"/>
</dbReference>
<comment type="caution">
    <text evidence="9">The sequence shown here is derived from an EMBL/GenBank/DDBJ whole genome shotgun (WGS) entry which is preliminary data.</text>
</comment>
<accession>A0ABU0JDP0</accession>
<protein>
    <recommendedName>
        <fullName evidence="11">DUF2029 domain-containing protein</fullName>
    </recommendedName>
</protein>
<evidence type="ECO:0000313" key="10">
    <source>
        <dbReference type="Proteomes" id="UP001242480"/>
    </source>
</evidence>
<gene>
    <name evidence="9" type="ORF">QO011_005427</name>
</gene>
<evidence type="ECO:0008006" key="11">
    <source>
        <dbReference type="Google" id="ProtNLM"/>
    </source>
</evidence>
<organism evidence="9 10">
    <name type="scientific">Labrys wisconsinensis</name>
    <dbReference type="NCBI Taxonomy" id="425677"/>
    <lineage>
        <taxon>Bacteria</taxon>
        <taxon>Pseudomonadati</taxon>
        <taxon>Pseudomonadota</taxon>
        <taxon>Alphaproteobacteria</taxon>
        <taxon>Hyphomicrobiales</taxon>
        <taxon>Xanthobacteraceae</taxon>
        <taxon>Labrys</taxon>
    </lineage>
</organism>
<evidence type="ECO:0000256" key="4">
    <source>
        <dbReference type="ARBA" id="ARBA00022692"/>
    </source>
</evidence>
<comment type="similarity">
    <text evidence="7">Belongs to the glycosyltransferase 87 family.</text>
</comment>
<feature type="transmembrane region" description="Helical" evidence="8">
    <location>
        <begin position="342"/>
        <end position="375"/>
    </location>
</feature>
<proteinExistence type="inferred from homology"/>
<feature type="transmembrane region" description="Helical" evidence="8">
    <location>
        <begin position="106"/>
        <end position="128"/>
    </location>
</feature>
<evidence type="ECO:0000256" key="6">
    <source>
        <dbReference type="ARBA" id="ARBA00023136"/>
    </source>
</evidence>
<keyword evidence="6 8" id="KW-0472">Membrane</keyword>
<dbReference type="EMBL" id="JAUSVX010000012">
    <property type="protein sequence ID" value="MDQ0472398.1"/>
    <property type="molecule type" value="Genomic_DNA"/>
</dbReference>
<feature type="transmembrane region" description="Helical" evidence="8">
    <location>
        <begin position="180"/>
        <end position="200"/>
    </location>
</feature>
<sequence>MPAATPRLHRLIFIPGIVLGAGLLAAYLLSVAWQAPFPRDVNGYALGRDFLNAWVYGREAWSGEAGRYYDIRLYNQHLAALTGWDYPAQQWSYAPHFMLVMAPFGLMPYLPALALWTALSLLALLVVVPVTADRRFAWPVLVLAPAGVFCWISGQASFLLLALLIGIWRNLDRRPLLAGMLLGLLTVKPQLGLLFPLMLVLTGRWRVVFAAAATTLALAGATALLWGVDLWRLYLTVGAPMQELVLSRPTNVSYAFMPTLYMNARLLGASSGLAYGLQVLAALAAAGAVAWTYRRPRDPLLSYAALMVAGLVATPYLMSYDLLVAVWAVLAVGGGAGRERIVYLLVTLLPLLTLMGGLAGIPGAALVLPALLVFLLRRLAGEAPAETAVRPLRAVSSPGAASG</sequence>
<evidence type="ECO:0000256" key="5">
    <source>
        <dbReference type="ARBA" id="ARBA00022989"/>
    </source>
</evidence>
<feature type="transmembrane region" description="Helical" evidence="8">
    <location>
        <begin position="207"/>
        <end position="228"/>
    </location>
</feature>
<name>A0ABU0JDP0_9HYPH</name>
<keyword evidence="4 8" id="KW-0812">Transmembrane</keyword>
<comment type="subcellular location">
    <subcellularLocation>
        <location evidence="1">Cell membrane</location>
        <topology evidence="1">Multi-pass membrane protein</topology>
    </subcellularLocation>
</comment>
<dbReference type="Proteomes" id="UP001242480">
    <property type="component" value="Unassembled WGS sequence"/>
</dbReference>
<keyword evidence="3" id="KW-0808">Transferase</keyword>
<keyword evidence="10" id="KW-1185">Reference proteome</keyword>
<evidence type="ECO:0000313" key="9">
    <source>
        <dbReference type="EMBL" id="MDQ0472398.1"/>
    </source>
</evidence>